<comment type="caution">
    <text evidence="2">The sequence shown here is derived from an EMBL/GenBank/DDBJ whole genome shotgun (WGS) entry which is preliminary data.</text>
</comment>
<evidence type="ECO:0000313" key="2">
    <source>
        <dbReference type="EMBL" id="KAK9100312.1"/>
    </source>
</evidence>
<dbReference type="AlphaFoldDB" id="A0AAP0EY63"/>
<feature type="compositionally biased region" description="Basic and acidic residues" evidence="1">
    <location>
        <begin position="115"/>
        <end position="125"/>
    </location>
</feature>
<evidence type="ECO:0000313" key="3">
    <source>
        <dbReference type="Proteomes" id="UP001419268"/>
    </source>
</evidence>
<feature type="compositionally biased region" description="Basic and acidic residues" evidence="1">
    <location>
        <begin position="49"/>
        <end position="59"/>
    </location>
</feature>
<dbReference type="Proteomes" id="UP001419268">
    <property type="component" value="Unassembled WGS sequence"/>
</dbReference>
<sequence length="230" mass="25979">MLRSLAESNIMPLRRLLRQGDYAVTEENVWRDDGRVHKTRKKRVARCTNHIERHKDRSRPASSARAESADSRHQCDSKQAAAADQQRDVGGGRRGGLRTMIPGIGARRGARGQQLRRDQQQRRGSGDGAVNGVEQRHGDALSGRSILDERRDFDEARRRNGFKWILKAMVFTSGQAQQSQEQIHAIAMSGPTTTHRNLIEGISWVETHSIRETNGQSEKLIYILADILRI</sequence>
<feature type="compositionally biased region" description="Low complexity" evidence="1">
    <location>
        <begin position="103"/>
        <end position="113"/>
    </location>
</feature>
<evidence type="ECO:0000256" key="1">
    <source>
        <dbReference type="SAM" id="MobiDB-lite"/>
    </source>
</evidence>
<organism evidence="2 3">
    <name type="scientific">Stephania cephalantha</name>
    <dbReference type="NCBI Taxonomy" id="152367"/>
    <lineage>
        <taxon>Eukaryota</taxon>
        <taxon>Viridiplantae</taxon>
        <taxon>Streptophyta</taxon>
        <taxon>Embryophyta</taxon>
        <taxon>Tracheophyta</taxon>
        <taxon>Spermatophyta</taxon>
        <taxon>Magnoliopsida</taxon>
        <taxon>Ranunculales</taxon>
        <taxon>Menispermaceae</taxon>
        <taxon>Menispermoideae</taxon>
        <taxon>Cissampelideae</taxon>
        <taxon>Stephania</taxon>
    </lineage>
</organism>
<dbReference type="EMBL" id="JBBNAG010000010">
    <property type="protein sequence ID" value="KAK9100312.1"/>
    <property type="molecule type" value="Genomic_DNA"/>
</dbReference>
<proteinExistence type="predicted"/>
<feature type="region of interest" description="Disordered" evidence="1">
    <location>
        <begin position="36"/>
        <end position="143"/>
    </location>
</feature>
<protein>
    <submittedName>
        <fullName evidence="2">Uncharacterized protein</fullName>
    </submittedName>
</protein>
<name>A0AAP0EY63_9MAGN</name>
<feature type="compositionally biased region" description="Basic and acidic residues" evidence="1">
    <location>
        <begin position="67"/>
        <end position="76"/>
    </location>
</feature>
<accession>A0AAP0EY63</accession>
<keyword evidence="3" id="KW-1185">Reference proteome</keyword>
<gene>
    <name evidence="2" type="ORF">Scep_023742</name>
</gene>
<reference evidence="2 3" key="1">
    <citation type="submission" date="2024-01" db="EMBL/GenBank/DDBJ databases">
        <title>Genome assemblies of Stephania.</title>
        <authorList>
            <person name="Yang L."/>
        </authorList>
    </citation>
    <scope>NUCLEOTIDE SEQUENCE [LARGE SCALE GENOMIC DNA]</scope>
    <source>
        <strain evidence="2">JXDWG</strain>
        <tissue evidence="2">Leaf</tissue>
    </source>
</reference>